<dbReference type="InterPro" id="IPR058192">
    <property type="entry name" value="WHD_ROQ1-like"/>
</dbReference>
<dbReference type="Pfam" id="PF23598">
    <property type="entry name" value="LRR_14"/>
    <property type="match status" value="1"/>
</dbReference>
<keyword evidence="4" id="KW-0520">NAD</keyword>
<dbReference type="InterPro" id="IPR032675">
    <property type="entry name" value="LRR_dom_sf"/>
</dbReference>
<dbReference type="PANTHER" id="PTHR11017:SF570">
    <property type="entry name" value="DISEASE RESISTANCE PROTEIN (TIR-NBS CLASS)-RELATED"/>
    <property type="match status" value="1"/>
</dbReference>
<dbReference type="GO" id="GO:0006952">
    <property type="term" value="P:defense response"/>
    <property type="evidence" value="ECO:0007669"/>
    <property type="project" value="UniProtKB-KW"/>
</dbReference>
<dbReference type="Proteomes" id="UP001634007">
    <property type="component" value="Unassembled WGS sequence"/>
</dbReference>
<dbReference type="SUPFAM" id="SSF52200">
    <property type="entry name" value="Toll/Interleukin receptor TIR domain"/>
    <property type="match status" value="1"/>
</dbReference>
<comment type="caution">
    <text evidence="6">The sequence shown here is derived from an EMBL/GenBank/DDBJ whole genome shotgun (WGS) entry which is preliminary data.</text>
</comment>
<evidence type="ECO:0000256" key="2">
    <source>
        <dbReference type="ARBA" id="ARBA00022737"/>
    </source>
</evidence>
<organism evidence="6 7">
    <name type="scientific">Eucalyptus globulus</name>
    <name type="common">Tasmanian blue gum</name>
    <dbReference type="NCBI Taxonomy" id="34317"/>
    <lineage>
        <taxon>Eukaryota</taxon>
        <taxon>Viridiplantae</taxon>
        <taxon>Streptophyta</taxon>
        <taxon>Embryophyta</taxon>
        <taxon>Tracheophyta</taxon>
        <taxon>Spermatophyta</taxon>
        <taxon>Magnoliopsida</taxon>
        <taxon>eudicotyledons</taxon>
        <taxon>Gunneridae</taxon>
        <taxon>Pentapetalae</taxon>
        <taxon>rosids</taxon>
        <taxon>malvids</taxon>
        <taxon>Myrtales</taxon>
        <taxon>Myrtaceae</taxon>
        <taxon>Myrtoideae</taxon>
        <taxon>Eucalypteae</taxon>
        <taxon>Eucalyptus</taxon>
    </lineage>
</organism>
<dbReference type="Pfam" id="PF00931">
    <property type="entry name" value="NB-ARC"/>
    <property type="match status" value="1"/>
</dbReference>
<protein>
    <recommendedName>
        <fullName evidence="5">TIR domain-containing protein</fullName>
    </recommendedName>
</protein>
<dbReference type="Gene3D" id="3.40.50.300">
    <property type="entry name" value="P-loop containing nucleotide triphosphate hydrolases"/>
    <property type="match status" value="1"/>
</dbReference>
<name>A0ABD3KM05_EUCGL</name>
<dbReference type="InterPro" id="IPR044974">
    <property type="entry name" value="Disease_R_plants"/>
</dbReference>
<feature type="domain" description="TIR" evidence="5">
    <location>
        <begin position="40"/>
        <end position="208"/>
    </location>
</feature>
<dbReference type="FunFam" id="3.40.50.10140:FF:000007">
    <property type="entry name" value="Disease resistance protein (TIR-NBS-LRR class)"/>
    <property type="match status" value="1"/>
</dbReference>
<evidence type="ECO:0000256" key="4">
    <source>
        <dbReference type="ARBA" id="ARBA00023027"/>
    </source>
</evidence>
<dbReference type="Gene3D" id="3.40.50.10140">
    <property type="entry name" value="Toll/interleukin-1 receptor homology (TIR) domain"/>
    <property type="match status" value="1"/>
</dbReference>
<dbReference type="InterPro" id="IPR035897">
    <property type="entry name" value="Toll_tir_struct_dom_sf"/>
</dbReference>
<dbReference type="Gene3D" id="3.80.10.10">
    <property type="entry name" value="Ribonuclease Inhibitor"/>
    <property type="match status" value="2"/>
</dbReference>
<sequence>MKTCLGENAEDVDSGAAGSVIASTETKSVASNSLSESTGSCYEVFLSFRGPDTRKGFTDHLYHGLLDAGIYAFRDNDELREGENIRPELLAAIRNSKILIPILSVTYGTSSWCLDELVQIMDCKNNRGQIVLPIFYKVKPADVGHQIGSFGDAFHEREKRLLKRHFNPTILEKWKQALLEISKLKGYEADGYEAELVKSVVRKVLTKLKKSFGLVTSENLVGIDNHVNKVMKFVDNKSNATLFVGIHGMGGIGKTTLAKTIYNKLSDQFEHRSFIADIRESWKRNGVHYLQNQLIYHIFNRENEVCNADVGIKFISSMFKSKKVLVLLDDVDDVVQLQSLAGNRDWFSSGSKIIITTRNKRVLEEVGVDHYYEHKEMDENQSLILFSKHAFRRDSPPSEFEDLTHEAVSITGGLPLSLEVFGSLLCGKKPRQWRDTIKKLQKVPPMKVQEKLRISYEALDYRQKQIFLDIACFFIGTNKIIVSYMWDACDFYPGEGIEVLIFMSLIKVGDDHELIMHDQLRDLGREIVREENQRESWCRSRLWDYEEAQKVLEENKGTDKIEAINLSEGSAGGFGEIFYLKKDGDIYLEKQFKNLMNLRYLHMINAHLSGDFKDLMKGLKWLQWRNCPASFEVNNFDVKELAILELQGSKINEKWEGWSFFKMAKKLKYLDLSWCGSLENTDFVSAFEKLEVLILHNCCRLKRIDASIKDREGLLSSHYRSSSMFLPAIAKCSVPRFCLRELPAEIGKLKALKQLILSGTTSLSALPNGIGSLENLEILDISDSGIKVLPNGIGSLRKLQELRAFHCRNLKRIMVESMCNLSSLRRLDFTHCKKLQSLPDLASNLTYLGITCQSRKLPSLSHLAHLKEVRVWDCGFLKCIQVLPSMQLESSKCSQPMDVEESKSPQSLNRPFRLEILDVRGCGSIEMLDVSQFVHLRTLRVDACMNLLEIRALDKLIYLESLDITNCHSIKQVDLPKLEGLKELTIKTCHKLAKIQGLDRLEYLEWLDIEGCTSMERLDLPKSGRLKILQAIGCVKLAKTQGLDSLEYLESLGISQCTSIGWLDLSKFGRLKELKAQGCKNLAKIQGLDSLEYLESLDIQWCTSMERLDLPKFGRLKELKAQGCENLAKIQGLDSLEYLESLDISRCTSIGWLDLPKFGMLKKLKAWCCKNLAKIQGLDSLEYLESLDISRCTSIERLLLPKSESLKILEARDCENLVEIQGLDRLEFLEELNIIGCKSLKTIPELFRTRIYRHYQITDGKWSEPNPYYMYDLDEGSTFSNEGT</sequence>
<evidence type="ECO:0000256" key="3">
    <source>
        <dbReference type="ARBA" id="ARBA00022821"/>
    </source>
</evidence>
<dbReference type="InterPro" id="IPR036390">
    <property type="entry name" value="WH_DNA-bd_sf"/>
</dbReference>
<dbReference type="InterPro" id="IPR026906">
    <property type="entry name" value="LRR_5"/>
</dbReference>
<dbReference type="SUPFAM" id="SSF52540">
    <property type="entry name" value="P-loop containing nucleoside triphosphate hydrolases"/>
    <property type="match status" value="1"/>
</dbReference>
<reference evidence="6 7" key="1">
    <citation type="submission" date="2024-11" db="EMBL/GenBank/DDBJ databases">
        <title>Chromosome-level genome assembly of Eucalyptus globulus Labill. provides insights into its genome evolution.</title>
        <authorList>
            <person name="Li X."/>
        </authorList>
    </citation>
    <scope>NUCLEOTIDE SEQUENCE [LARGE SCALE GENOMIC DNA]</scope>
    <source>
        <strain evidence="6">CL2024</strain>
        <tissue evidence="6">Fresh tender leaves</tissue>
    </source>
</reference>
<evidence type="ECO:0000259" key="5">
    <source>
        <dbReference type="PROSITE" id="PS50104"/>
    </source>
</evidence>
<dbReference type="InterPro" id="IPR042197">
    <property type="entry name" value="Apaf_helical"/>
</dbReference>
<dbReference type="InterPro" id="IPR002182">
    <property type="entry name" value="NB-ARC"/>
</dbReference>
<dbReference type="PROSITE" id="PS50104">
    <property type="entry name" value="TIR"/>
    <property type="match status" value="1"/>
</dbReference>
<dbReference type="InterPro" id="IPR055414">
    <property type="entry name" value="LRR_R13L4/SHOC2-like"/>
</dbReference>
<dbReference type="InterPro" id="IPR000157">
    <property type="entry name" value="TIR_dom"/>
</dbReference>
<dbReference type="Pfam" id="PF01582">
    <property type="entry name" value="TIR"/>
    <property type="match status" value="1"/>
</dbReference>
<dbReference type="Pfam" id="PF13306">
    <property type="entry name" value="LRR_5"/>
    <property type="match status" value="2"/>
</dbReference>
<evidence type="ECO:0000256" key="1">
    <source>
        <dbReference type="ARBA" id="ARBA00022614"/>
    </source>
</evidence>
<dbReference type="GO" id="GO:0051707">
    <property type="term" value="P:response to other organism"/>
    <property type="evidence" value="ECO:0007669"/>
    <property type="project" value="UniProtKB-ARBA"/>
</dbReference>
<dbReference type="InterPro" id="IPR027417">
    <property type="entry name" value="P-loop_NTPase"/>
</dbReference>
<dbReference type="EMBL" id="JBJKBG010000005">
    <property type="protein sequence ID" value="KAL3740388.1"/>
    <property type="molecule type" value="Genomic_DNA"/>
</dbReference>
<keyword evidence="7" id="KW-1185">Reference proteome</keyword>
<dbReference type="EMBL" id="JBJKBG010000005">
    <property type="protein sequence ID" value="KAL3740387.1"/>
    <property type="molecule type" value="Genomic_DNA"/>
</dbReference>
<keyword evidence="3" id="KW-0611">Plant defense</keyword>
<dbReference type="PANTHER" id="PTHR11017">
    <property type="entry name" value="LEUCINE-RICH REPEAT-CONTAINING PROTEIN"/>
    <property type="match status" value="1"/>
</dbReference>
<evidence type="ECO:0000313" key="7">
    <source>
        <dbReference type="Proteomes" id="UP001634007"/>
    </source>
</evidence>
<dbReference type="Gene3D" id="1.10.8.430">
    <property type="entry name" value="Helical domain of apoptotic protease-activating factors"/>
    <property type="match status" value="1"/>
</dbReference>
<keyword evidence="1" id="KW-0433">Leucine-rich repeat</keyword>
<dbReference type="Gene3D" id="3.40.1170.20">
    <property type="entry name" value="tRNA intron endonuclease, N-terminal domain"/>
    <property type="match status" value="7"/>
</dbReference>
<dbReference type="SUPFAM" id="SSF46785">
    <property type="entry name" value="Winged helix' DNA-binding domain"/>
    <property type="match status" value="1"/>
</dbReference>
<keyword evidence="2" id="KW-0677">Repeat</keyword>
<proteinExistence type="predicted"/>
<dbReference type="Pfam" id="PF23282">
    <property type="entry name" value="WHD_ROQ1"/>
    <property type="match status" value="1"/>
</dbReference>
<dbReference type="SUPFAM" id="SSF52058">
    <property type="entry name" value="L domain-like"/>
    <property type="match status" value="3"/>
</dbReference>
<gene>
    <name evidence="6" type="ORF">ACJRO7_021637</name>
</gene>
<evidence type="ECO:0000313" key="6">
    <source>
        <dbReference type="EMBL" id="KAL3740388.1"/>
    </source>
</evidence>
<dbReference type="SMART" id="SM00255">
    <property type="entry name" value="TIR"/>
    <property type="match status" value="1"/>
</dbReference>
<accession>A0ABD3KM05</accession>
<dbReference type="PRINTS" id="PR00364">
    <property type="entry name" value="DISEASERSIST"/>
</dbReference>